<keyword evidence="1" id="KW-0614">Plasmid</keyword>
<dbReference type="RefSeq" id="WP_071961097.1">
    <property type="nucleotide sequence ID" value="NZ_CP018025.1"/>
</dbReference>
<organism evidence="1 2">
    <name type="scientific">Alteromonas mediterranea</name>
    <dbReference type="NCBI Taxonomy" id="314275"/>
    <lineage>
        <taxon>Bacteria</taxon>
        <taxon>Pseudomonadati</taxon>
        <taxon>Pseudomonadota</taxon>
        <taxon>Gammaproteobacteria</taxon>
        <taxon>Alteromonadales</taxon>
        <taxon>Alteromonadaceae</taxon>
        <taxon>Alteromonas/Salinimonas group</taxon>
        <taxon>Alteromonas</taxon>
    </lineage>
</organism>
<name>A0AAC9JG07_9ALTE</name>
<dbReference type="EMBL" id="CP018025">
    <property type="protein sequence ID" value="APD92472.1"/>
    <property type="molecule type" value="Genomic_DNA"/>
</dbReference>
<evidence type="ECO:0000313" key="2">
    <source>
        <dbReference type="Proteomes" id="UP000182101"/>
    </source>
</evidence>
<accession>A0AAC9JG07</accession>
<sequence>MTTFEQILNEIEIKSRAHRFVNANVPETLDYYIKGQRLTPGFLYGYEFKDECDKKNYSNLLGNVSSSHTPPSPISIQFGVEPELIDDIDYCYSASSLNAIEKLMDAHIQNGHRFFILSSLQYFTLESDMCYSSLSDSISFLKHMVQNRWKKESRPIVLITIPTSCDEILTKNKMLNAFLEDLF</sequence>
<geneLocation type="plasmid" evidence="2">
    <name>pamcp48-600</name>
</geneLocation>
<evidence type="ECO:0000313" key="1">
    <source>
        <dbReference type="EMBL" id="APD92472.1"/>
    </source>
</evidence>
<dbReference type="AlphaFoldDB" id="A0AAC9JG07"/>
<gene>
    <name evidence="1" type="ORF">BM524_21455</name>
</gene>
<reference evidence="1 2" key="1">
    <citation type="submission" date="2016-11" db="EMBL/GenBank/DDBJ databases">
        <title>Networking in microbes: conjugative elements and plasmids in the genus Alteromonas.</title>
        <authorList>
            <person name="Lopez-Perez M."/>
            <person name="Ramon-Marco N."/>
            <person name="Rodriguez-Valera F."/>
        </authorList>
    </citation>
    <scope>NUCLEOTIDE SEQUENCE [LARGE SCALE GENOMIC DNA]</scope>
    <source>
        <strain evidence="1 2">CP48</strain>
        <plasmid evidence="2">pamcp48-600</plasmid>
    </source>
</reference>
<protein>
    <submittedName>
        <fullName evidence="1">Uncharacterized protein</fullName>
    </submittedName>
</protein>
<dbReference type="Proteomes" id="UP000182101">
    <property type="component" value="Plasmid pAMCP48-600"/>
</dbReference>
<proteinExistence type="predicted"/>